<reference evidence="1 2" key="1">
    <citation type="journal article" date="2015" name="Genome Biol. Evol.">
        <title>Comparative Genomics of a Bacterivorous Green Alga Reveals Evolutionary Causalities and Consequences of Phago-Mixotrophic Mode of Nutrition.</title>
        <authorList>
            <person name="Burns J.A."/>
            <person name="Paasch A."/>
            <person name="Narechania A."/>
            <person name="Kim E."/>
        </authorList>
    </citation>
    <scope>NUCLEOTIDE SEQUENCE [LARGE SCALE GENOMIC DNA]</scope>
    <source>
        <strain evidence="1 2">PLY_AMNH</strain>
    </source>
</reference>
<accession>A0AAE0GIJ8</accession>
<gene>
    <name evidence="1" type="ORF">CYMTET_13384</name>
</gene>
<proteinExistence type="predicted"/>
<sequence length="219" mass="23571">MGLSVLELDVTGVYLCQITDGFTKCQDQTWYNPMGLGPNIGLRSFGFDFKLDLDTGLPVGIMMAGGMVAYAHESCQGSKEMTEAVYNGAGNVTLVEGTAGVISTCDPNAFAVKRYGTEPAAITFGLSVEVPDINKCGLYFELSEFSVGKLITAVGVALPSSVEELILDILDILKVEYFKLAFNPDPFTYLQLPTVDVFGQPVVMDPGLVAFYTSDEVTR</sequence>
<keyword evidence="2" id="KW-1185">Reference proteome</keyword>
<protein>
    <submittedName>
        <fullName evidence="1">Uncharacterized protein</fullName>
    </submittedName>
</protein>
<evidence type="ECO:0000313" key="1">
    <source>
        <dbReference type="EMBL" id="KAK3278694.1"/>
    </source>
</evidence>
<evidence type="ECO:0000313" key="2">
    <source>
        <dbReference type="Proteomes" id="UP001190700"/>
    </source>
</evidence>
<organism evidence="1 2">
    <name type="scientific">Cymbomonas tetramitiformis</name>
    <dbReference type="NCBI Taxonomy" id="36881"/>
    <lineage>
        <taxon>Eukaryota</taxon>
        <taxon>Viridiplantae</taxon>
        <taxon>Chlorophyta</taxon>
        <taxon>Pyramimonadophyceae</taxon>
        <taxon>Pyramimonadales</taxon>
        <taxon>Pyramimonadaceae</taxon>
        <taxon>Cymbomonas</taxon>
    </lineage>
</organism>
<dbReference type="EMBL" id="LGRX02005322">
    <property type="protein sequence ID" value="KAK3278694.1"/>
    <property type="molecule type" value="Genomic_DNA"/>
</dbReference>
<name>A0AAE0GIJ8_9CHLO</name>
<dbReference type="AlphaFoldDB" id="A0AAE0GIJ8"/>
<comment type="caution">
    <text evidence="1">The sequence shown here is derived from an EMBL/GenBank/DDBJ whole genome shotgun (WGS) entry which is preliminary data.</text>
</comment>
<dbReference type="Proteomes" id="UP001190700">
    <property type="component" value="Unassembled WGS sequence"/>
</dbReference>